<feature type="region of interest" description="Disordered" evidence="1">
    <location>
        <begin position="162"/>
        <end position="181"/>
    </location>
</feature>
<dbReference type="Proteomes" id="UP001154078">
    <property type="component" value="Chromosome 2"/>
</dbReference>
<dbReference type="EMBL" id="OV121133">
    <property type="protein sequence ID" value="CAH0550568.1"/>
    <property type="molecule type" value="Genomic_DNA"/>
</dbReference>
<gene>
    <name evidence="2" type="ORF">MELIAE_LOCUS3360</name>
</gene>
<protein>
    <submittedName>
        <fullName evidence="2">Uncharacterized protein</fullName>
    </submittedName>
</protein>
<evidence type="ECO:0000256" key="1">
    <source>
        <dbReference type="SAM" id="MobiDB-lite"/>
    </source>
</evidence>
<proteinExistence type="predicted"/>
<dbReference type="OrthoDB" id="6778321at2759"/>
<evidence type="ECO:0000313" key="3">
    <source>
        <dbReference type="Proteomes" id="UP001154078"/>
    </source>
</evidence>
<feature type="region of interest" description="Disordered" evidence="1">
    <location>
        <begin position="402"/>
        <end position="422"/>
    </location>
</feature>
<evidence type="ECO:0000313" key="2">
    <source>
        <dbReference type="EMBL" id="CAH0550568.1"/>
    </source>
</evidence>
<accession>A0A9P0AXD3</accession>
<sequence length="859" mass="98806">MKSEKSLVVILNKVEDCGVVKGSITRKAFQDKSNLHFNMAKTKEEAVVKEVSKENLVKKDVLGKNKKQSIITKIQTRRARLRSNVNKNEENIKVIVTKSNLSPNKTINEQNTKNLITEIQTRTRSSSNIKENKENKSVTVCNLNSSQNKATNKQMTNVINTKFPTRRTKSRSNTKENEENKSLIVYESNLSKGKVSNVPNSCNKHNKVNKILQVEINNENLVKIRQKLSTGVEKRLQVDIMRDNLVKKQAKLIETEQKVLPQKKGIKSTKTTENVKETKTEVLKNVKTRGKKKLENSTIVDKGPIQIKLDKFCQIDIVKKPIKEKKTKFYLEKPKQIHQATQLEINPDKPEKFIRPKKYVNYAEISQNESSMNKNPPKPAENKIPVYRQQEAKVHNDNIEDDTYEFDSDSEKKRIPKKVPKKRKKVIRKVDKNDTNSYDKNMEVVMERLKTKINKQKVKFLDEKPSKNVPYKDDIIHVEKSKEKVQRIETKVHTIDEIDDDLPFEEILEPMEVQDDPIDIPVDVSNNFGFEAGGESPVKSNDKVVIHQNILLTSDKSIGSPSFFNRRRPNANSTMLCLPNNSPWRFGGQGGRNPHFLKIKNSALPAIEQDVIMDHTFDDKLKEHTNNQSRAASFKVPTQKSIVNFVTIEHTVVKENLHSNSLFDVDQLSPLKNKSNSPRKILGDRNTVNSTPLRGAVNRIQQPDLSMIHPNNENSGEKENSLFGFSNLDDSVGENNQENPLAKPFRFNIDRIKKYARRKKKVVKVIEEPEVIPEVNEEIIHSEESQEDDYADVRLFEDPEKQEIKEITLPTRKRTKIMCLSPGKKKKAKKQKEDPAYTKWVKDMNSTFAEIDNFELEVE</sequence>
<organism evidence="2 3">
    <name type="scientific">Brassicogethes aeneus</name>
    <name type="common">Rape pollen beetle</name>
    <name type="synonym">Meligethes aeneus</name>
    <dbReference type="NCBI Taxonomy" id="1431903"/>
    <lineage>
        <taxon>Eukaryota</taxon>
        <taxon>Metazoa</taxon>
        <taxon>Ecdysozoa</taxon>
        <taxon>Arthropoda</taxon>
        <taxon>Hexapoda</taxon>
        <taxon>Insecta</taxon>
        <taxon>Pterygota</taxon>
        <taxon>Neoptera</taxon>
        <taxon>Endopterygota</taxon>
        <taxon>Coleoptera</taxon>
        <taxon>Polyphaga</taxon>
        <taxon>Cucujiformia</taxon>
        <taxon>Nitidulidae</taxon>
        <taxon>Meligethinae</taxon>
        <taxon>Brassicogethes</taxon>
    </lineage>
</organism>
<name>A0A9P0AXD3_BRAAE</name>
<dbReference type="AlphaFoldDB" id="A0A9P0AXD3"/>
<keyword evidence="3" id="KW-1185">Reference proteome</keyword>
<reference evidence="2" key="1">
    <citation type="submission" date="2021-12" db="EMBL/GenBank/DDBJ databases">
        <authorList>
            <person name="King R."/>
        </authorList>
    </citation>
    <scope>NUCLEOTIDE SEQUENCE</scope>
</reference>